<dbReference type="RefSeq" id="WP_378022036.1">
    <property type="nucleotide sequence ID" value="NZ_JBHSKG010000008.1"/>
</dbReference>
<keyword evidence="10 14" id="KW-1133">Transmembrane helix</keyword>
<evidence type="ECO:0000256" key="13">
    <source>
        <dbReference type="ARBA" id="ARBA00023136"/>
    </source>
</evidence>
<feature type="region of interest" description="Disordered" evidence="15">
    <location>
        <begin position="386"/>
        <end position="419"/>
    </location>
</feature>
<name>A0ABV9ZHG7_9PSEU</name>
<feature type="transmembrane region" description="Helical" evidence="14">
    <location>
        <begin position="81"/>
        <end position="99"/>
    </location>
</feature>
<feature type="domain" description="Peptidase M50" evidence="16">
    <location>
        <begin position="64"/>
        <end position="135"/>
    </location>
</feature>
<evidence type="ECO:0000256" key="14">
    <source>
        <dbReference type="PIRNR" id="PIRNR006404"/>
    </source>
</evidence>
<evidence type="ECO:0000256" key="7">
    <source>
        <dbReference type="ARBA" id="ARBA00022737"/>
    </source>
</evidence>
<feature type="transmembrane region" description="Helical" evidence="14">
    <location>
        <begin position="21"/>
        <end position="43"/>
    </location>
</feature>
<dbReference type="Proteomes" id="UP001596175">
    <property type="component" value="Unassembled WGS sequence"/>
</dbReference>
<organism evidence="17 18">
    <name type="scientific">Actinomycetospora rhizophila</name>
    <dbReference type="NCBI Taxonomy" id="1416876"/>
    <lineage>
        <taxon>Bacteria</taxon>
        <taxon>Bacillati</taxon>
        <taxon>Actinomycetota</taxon>
        <taxon>Actinomycetes</taxon>
        <taxon>Pseudonocardiales</taxon>
        <taxon>Pseudonocardiaceae</taxon>
        <taxon>Actinomycetospora</taxon>
    </lineage>
</organism>
<keyword evidence="11 14" id="KW-0482">Metalloprotease</keyword>
<keyword evidence="6 14" id="KW-0479">Metal-binding</keyword>
<evidence type="ECO:0000256" key="6">
    <source>
        <dbReference type="ARBA" id="ARBA00022723"/>
    </source>
</evidence>
<evidence type="ECO:0000256" key="8">
    <source>
        <dbReference type="ARBA" id="ARBA00022801"/>
    </source>
</evidence>
<evidence type="ECO:0000256" key="3">
    <source>
        <dbReference type="ARBA" id="ARBA00022475"/>
    </source>
</evidence>
<reference evidence="18" key="1">
    <citation type="journal article" date="2019" name="Int. J. Syst. Evol. Microbiol.">
        <title>The Global Catalogue of Microorganisms (GCM) 10K type strain sequencing project: providing services to taxonomists for standard genome sequencing and annotation.</title>
        <authorList>
            <consortium name="The Broad Institute Genomics Platform"/>
            <consortium name="The Broad Institute Genome Sequencing Center for Infectious Disease"/>
            <person name="Wu L."/>
            <person name="Ma J."/>
        </authorList>
    </citation>
    <scope>NUCLEOTIDE SEQUENCE [LARGE SCALE GENOMIC DNA]</scope>
    <source>
        <strain evidence="18">XZYJ18</strain>
    </source>
</reference>
<evidence type="ECO:0000256" key="10">
    <source>
        <dbReference type="ARBA" id="ARBA00022989"/>
    </source>
</evidence>
<dbReference type="Pfam" id="PF02163">
    <property type="entry name" value="Peptidase_M50"/>
    <property type="match status" value="2"/>
</dbReference>
<comment type="cofactor">
    <cofactor evidence="14">
        <name>Zn(2+)</name>
        <dbReference type="ChEBI" id="CHEBI:29105"/>
    </cofactor>
    <text evidence="14">Binds 1 zinc ion per subunit.</text>
</comment>
<evidence type="ECO:0000256" key="4">
    <source>
        <dbReference type="ARBA" id="ARBA00022670"/>
    </source>
</evidence>
<dbReference type="CDD" id="cd06164">
    <property type="entry name" value="S2P-M50_SpoIVFB_CBS"/>
    <property type="match status" value="1"/>
</dbReference>
<dbReference type="InterPro" id="IPR016483">
    <property type="entry name" value="UCP006404_Pept_M50_CBS"/>
</dbReference>
<evidence type="ECO:0000256" key="9">
    <source>
        <dbReference type="ARBA" id="ARBA00022833"/>
    </source>
</evidence>
<evidence type="ECO:0000259" key="16">
    <source>
        <dbReference type="Pfam" id="PF02163"/>
    </source>
</evidence>
<comment type="similarity">
    <text evidence="2 14">Belongs to the peptidase M50B family.</text>
</comment>
<evidence type="ECO:0000256" key="5">
    <source>
        <dbReference type="ARBA" id="ARBA00022692"/>
    </source>
</evidence>
<comment type="caution">
    <text evidence="17">The sequence shown here is derived from an EMBL/GenBank/DDBJ whole genome shotgun (WGS) entry which is preliminary data.</text>
</comment>
<feature type="transmembrane region" description="Helical" evidence="14">
    <location>
        <begin position="55"/>
        <end position="74"/>
    </location>
</feature>
<keyword evidence="4 14" id="KW-0645">Protease</keyword>
<keyword evidence="18" id="KW-1185">Reference proteome</keyword>
<dbReference type="PIRSF" id="PIRSF006404">
    <property type="entry name" value="UCP006404_Pept_M50_CBS"/>
    <property type="match status" value="1"/>
</dbReference>
<accession>A0ABV9ZHG7</accession>
<dbReference type="InterPro" id="IPR008915">
    <property type="entry name" value="Peptidase_M50"/>
</dbReference>
<comment type="subcellular location">
    <subcellularLocation>
        <location evidence="1 14">Cell membrane</location>
        <topology evidence="1 14">Multi-pass membrane protein</topology>
    </subcellularLocation>
</comment>
<sequence length="419" mass="41845">MAGTRTDAGAGAVRLGRIAGVPVTAHGSVLGIVALIAVVVARSEMPLLAPGHGPLAYGMAGLAVALLLMVSLLAHEAAHALVARANGLGVEGITLWLLGGSTRLRGEPDRPGTELRIAVVGPLVSGLVGGLFAGAAGAASLLSADLLVAVGVELAVINLVLAVFNLLPAAPLDGGRVLRAALWARRGDRWAAGVTAARAGRGLAALLVAAGLVLTVVAGFGGLWVAIVGWFIGVAAGEEERRARQARTLAGVPVSAAAATVPTIVADGAAPGELAAAAAAPAGRVGGVLLVGADARPSGYVPPKRLRAASVRDPVGVRRLAVPPTRLTVARPDDELSPLLTRLAEPGSRLVVLSDDASIRLVSAADVERLLRSTDDDGAGTTAVEDLAADAPPPPGWWWHGGPGPGASVPPRPRSDHGA</sequence>
<keyword evidence="3 14" id="KW-1003">Cell membrane</keyword>
<dbReference type="PANTHER" id="PTHR39188">
    <property type="entry name" value="MEMBRANE-ASSOCIATED ZINC METALLOPROTEASE M50B"/>
    <property type="match status" value="1"/>
</dbReference>
<keyword evidence="8 14" id="KW-0378">Hydrolase</keyword>
<keyword evidence="12" id="KW-0129">CBS domain</keyword>
<protein>
    <recommendedName>
        <fullName evidence="14">Zinc metalloprotease</fullName>
    </recommendedName>
</protein>
<feature type="domain" description="Peptidase M50" evidence="16">
    <location>
        <begin position="153"/>
        <end position="204"/>
    </location>
</feature>
<evidence type="ECO:0000256" key="12">
    <source>
        <dbReference type="ARBA" id="ARBA00023122"/>
    </source>
</evidence>
<dbReference type="PANTHER" id="PTHR39188:SF3">
    <property type="entry name" value="STAGE IV SPORULATION PROTEIN FB"/>
    <property type="match status" value="1"/>
</dbReference>
<dbReference type="GO" id="GO:0006508">
    <property type="term" value="P:proteolysis"/>
    <property type="evidence" value="ECO:0007669"/>
    <property type="project" value="UniProtKB-KW"/>
</dbReference>
<keyword evidence="5 14" id="KW-0812">Transmembrane</keyword>
<evidence type="ECO:0000256" key="2">
    <source>
        <dbReference type="ARBA" id="ARBA00007931"/>
    </source>
</evidence>
<proteinExistence type="inferred from homology"/>
<evidence type="ECO:0000256" key="11">
    <source>
        <dbReference type="ARBA" id="ARBA00023049"/>
    </source>
</evidence>
<feature type="transmembrane region" description="Helical" evidence="14">
    <location>
        <begin position="119"/>
        <end position="139"/>
    </location>
</feature>
<evidence type="ECO:0000313" key="18">
    <source>
        <dbReference type="Proteomes" id="UP001596175"/>
    </source>
</evidence>
<dbReference type="EMBL" id="JBHSKG010000008">
    <property type="protein sequence ID" value="MFC5139854.1"/>
    <property type="molecule type" value="Genomic_DNA"/>
</dbReference>
<evidence type="ECO:0000313" key="17">
    <source>
        <dbReference type="EMBL" id="MFC5139854.1"/>
    </source>
</evidence>
<keyword evidence="9 14" id="KW-0862">Zinc</keyword>
<evidence type="ECO:0000256" key="15">
    <source>
        <dbReference type="SAM" id="MobiDB-lite"/>
    </source>
</evidence>
<dbReference type="GO" id="GO:0008233">
    <property type="term" value="F:peptidase activity"/>
    <property type="evidence" value="ECO:0007669"/>
    <property type="project" value="UniProtKB-KW"/>
</dbReference>
<keyword evidence="13 14" id="KW-0472">Membrane</keyword>
<feature type="transmembrane region" description="Helical" evidence="14">
    <location>
        <begin position="146"/>
        <end position="167"/>
    </location>
</feature>
<feature type="transmembrane region" description="Helical" evidence="14">
    <location>
        <begin position="204"/>
        <end position="237"/>
    </location>
</feature>
<keyword evidence="7" id="KW-0677">Repeat</keyword>
<evidence type="ECO:0000256" key="1">
    <source>
        <dbReference type="ARBA" id="ARBA00004651"/>
    </source>
</evidence>
<gene>
    <name evidence="17" type="ORF">ACFPK1_16555</name>
</gene>